<evidence type="ECO:0000256" key="1">
    <source>
        <dbReference type="ARBA" id="ARBA00022490"/>
    </source>
</evidence>
<dbReference type="InterPro" id="IPR005227">
    <property type="entry name" value="YqgF"/>
</dbReference>
<dbReference type="GO" id="GO:0000967">
    <property type="term" value="P:rRNA 5'-end processing"/>
    <property type="evidence" value="ECO:0007669"/>
    <property type="project" value="UniProtKB-UniRule"/>
</dbReference>
<dbReference type="SMART" id="SM00732">
    <property type="entry name" value="YqgFc"/>
    <property type="match status" value="1"/>
</dbReference>
<evidence type="ECO:0000256" key="5">
    <source>
        <dbReference type="HAMAP-Rule" id="MF_00651"/>
    </source>
</evidence>
<dbReference type="EMBL" id="DSFP01000066">
    <property type="protein sequence ID" value="HEW46516.1"/>
    <property type="molecule type" value="Genomic_DNA"/>
</dbReference>
<dbReference type="AlphaFoldDB" id="A0A7C2VI99"/>
<evidence type="ECO:0000256" key="3">
    <source>
        <dbReference type="ARBA" id="ARBA00022722"/>
    </source>
</evidence>
<gene>
    <name evidence="7" type="primary">ruvX</name>
    <name evidence="7" type="ORF">ENO47_07635</name>
</gene>
<dbReference type="InterPro" id="IPR006641">
    <property type="entry name" value="YqgF/RNaseH-like_dom"/>
</dbReference>
<dbReference type="Gene3D" id="3.30.420.140">
    <property type="entry name" value="YqgF/RNase H-like domain"/>
    <property type="match status" value="1"/>
</dbReference>
<dbReference type="NCBIfam" id="TIGR00250">
    <property type="entry name" value="RNAse_H_YqgF"/>
    <property type="match status" value="1"/>
</dbReference>
<dbReference type="InterPro" id="IPR037027">
    <property type="entry name" value="YqgF/RNaseH-like_dom_sf"/>
</dbReference>
<reference evidence="7" key="1">
    <citation type="journal article" date="2020" name="mSystems">
        <title>Genome- and Community-Level Interaction Insights into Carbon Utilization and Element Cycling Functions of Hydrothermarchaeota in Hydrothermal Sediment.</title>
        <authorList>
            <person name="Zhou Z."/>
            <person name="Liu Y."/>
            <person name="Xu W."/>
            <person name="Pan J."/>
            <person name="Luo Z.H."/>
            <person name="Li M."/>
        </authorList>
    </citation>
    <scope>NUCLEOTIDE SEQUENCE [LARGE SCALE GENOMIC DNA]</scope>
    <source>
        <strain evidence="7">SpSt-132</strain>
    </source>
</reference>
<protein>
    <recommendedName>
        <fullName evidence="5">Putative pre-16S rRNA nuclease</fullName>
        <ecNumber evidence="5">3.1.-.-</ecNumber>
    </recommendedName>
</protein>
<dbReference type="GO" id="GO:0005829">
    <property type="term" value="C:cytosol"/>
    <property type="evidence" value="ECO:0007669"/>
    <property type="project" value="TreeGrafter"/>
</dbReference>
<organism evidence="7">
    <name type="scientific">Hydrogenobacter sp</name>
    <dbReference type="NCBI Taxonomy" id="2152829"/>
    <lineage>
        <taxon>Bacteria</taxon>
        <taxon>Pseudomonadati</taxon>
        <taxon>Aquificota</taxon>
        <taxon>Aquificia</taxon>
        <taxon>Aquificales</taxon>
        <taxon>Aquificaceae</taxon>
        <taxon>Hydrogenobacter</taxon>
    </lineage>
</organism>
<dbReference type="InterPro" id="IPR012337">
    <property type="entry name" value="RNaseH-like_sf"/>
</dbReference>
<proteinExistence type="inferred from homology"/>
<keyword evidence="2 5" id="KW-0690">Ribosome biogenesis</keyword>
<feature type="domain" description="YqgF/RNase H-like" evidence="6">
    <location>
        <begin position="1"/>
        <end position="102"/>
    </location>
</feature>
<keyword evidence="3 5" id="KW-0540">Nuclease</keyword>
<evidence type="ECO:0000256" key="2">
    <source>
        <dbReference type="ARBA" id="ARBA00022517"/>
    </source>
</evidence>
<evidence type="ECO:0000313" key="7">
    <source>
        <dbReference type="EMBL" id="HEW46516.1"/>
    </source>
</evidence>
<dbReference type="GO" id="GO:0004518">
    <property type="term" value="F:nuclease activity"/>
    <property type="evidence" value="ECO:0007669"/>
    <property type="project" value="UniProtKB-KW"/>
</dbReference>
<dbReference type="HAMAP" id="MF_00651">
    <property type="entry name" value="Nuclease_YqgF"/>
    <property type="match status" value="1"/>
</dbReference>
<dbReference type="PANTHER" id="PTHR33317">
    <property type="entry name" value="POLYNUCLEOTIDYL TRANSFERASE, RIBONUCLEASE H-LIKE SUPERFAMILY PROTEIN"/>
    <property type="match status" value="1"/>
</dbReference>
<dbReference type="GO" id="GO:0016788">
    <property type="term" value="F:hydrolase activity, acting on ester bonds"/>
    <property type="evidence" value="ECO:0007669"/>
    <property type="project" value="UniProtKB-UniRule"/>
</dbReference>
<comment type="subcellular location">
    <subcellularLocation>
        <location evidence="5">Cytoplasm</location>
    </subcellularLocation>
</comment>
<dbReference type="CDD" id="cd16964">
    <property type="entry name" value="YqgF"/>
    <property type="match status" value="1"/>
</dbReference>
<comment type="similarity">
    <text evidence="5">Belongs to the YqgF HJR family.</text>
</comment>
<keyword evidence="4 5" id="KW-0378">Hydrolase</keyword>
<evidence type="ECO:0000259" key="6">
    <source>
        <dbReference type="SMART" id="SM00732"/>
    </source>
</evidence>
<evidence type="ECO:0000256" key="4">
    <source>
        <dbReference type="ARBA" id="ARBA00022801"/>
    </source>
</evidence>
<sequence length="134" mass="15268">MKVLAIDYGKRRIGLALGDTNLRIAVPIGSIENRNQKTFEEISQKVREHGISIILLGLPLTPSGREGERAREVKDFLEALKSHIPKGVEIILWDERYTTKEAYNIMEGLSWKKKKELKDSISAYAILLEYLESL</sequence>
<name>A0A7C2VI99_9AQUI</name>
<dbReference type="EC" id="3.1.-.-" evidence="5"/>
<dbReference type="PANTHER" id="PTHR33317:SF4">
    <property type="entry name" value="POLYNUCLEOTIDYL TRANSFERASE, RIBONUCLEASE H-LIKE SUPERFAMILY PROTEIN"/>
    <property type="match status" value="1"/>
</dbReference>
<accession>A0A7C2VI99</accession>
<dbReference type="Pfam" id="PF03652">
    <property type="entry name" value="RuvX"/>
    <property type="match status" value="1"/>
</dbReference>
<comment type="caution">
    <text evidence="7">The sequence shown here is derived from an EMBL/GenBank/DDBJ whole genome shotgun (WGS) entry which is preliminary data.</text>
</comment>
<comment type="function">
    <text evidence="5">Could be a nuclease involved in processing of the 5'-end of pre-16S rRNA.</text>
</comment>
<dbReference type="SUPFAM" id="SSF53098">
    <property type="entry name" value="Ribonuclease H-like"/>
    <property type="match status" value="1"/>
</dbReference>
<keyword evidence="1 5" id="KW-0963">Cytoplasm</keyword>